<dbReference type="SUPFAM" id="SSF52540">
    <property type="entry name" value="P-loop containing nucleoside triphosphate hydrolases"/>
    <property type="match status" value="2"/>
</dbReference>
<keyword evidence="5" id="KW-0378">Hydrolase</keyword>
<dbReference type="CDD" id="cd17923">
    <property type="entry name" value="DEXHc_Hrq1-like"/>
    <property type="match status" value="1"/>
</dbReference>
<keyword evidence="1" id="KW-0547">Nucleotide-binding</keyword>
<dbReference type="PROSITE" id="PS51194">
    <property type="entry name" value="HELICASE_CTER"/>
    <property type="match status" value="1"/>
</dbReference>
<evidence type="ECO:0000313" key="6">
    <source>
        <dbReference type="Proteomes" id="UP000530320"/>
    </source>
</evidence>
<dbReference type="InterPro" id="IPR027417">
    <property type="entry name" value="P-loop_NTPase"/>
</dbReference>
<dbReference type="InterPro" id="IPR001650">
    <property type="entry name" value="Helicase_C-like"/>
</dbReference>
<dbReference type="GO" id="GO:0043138">
    <property type="term" value="F:3'-5' DNA helicase activity"/>
    <property type="evidence" value="ECO:0007669"/>
    <property type="project" value="TreeGrafter"/>
</dbReference>
<sequence>MTRSMLFQTLAHLNARSGSAVVAQSRIASTALNAAMLRRLSVGPGQEGALLNSPIFESAPIWQSAPETLNDLSGSFFDPRLVTALDTATKERMPRSRHPYTHQLAAWRAAKEGLSCLVTSGTGSGKTECFMLPMLDDLLNDPAQGKLEGVRAIVVYPLNALIESQRERLSAWTEQLSDRITFALYNRDTPEIAKQQKRILSAAEIGDRKTLRARPPSILITNVTMLEYLLLRHADQPVLAQSQGLLRWIVLDEAHSYIGAQAAEMALLLRRVRNAFGVAPEQVRVMATSATISDGGKAETHSKLEDFIASLAGTDKEKVGVIHGAESQPALPDMGQDGPLDPATLEACDSPALWAELAPHPRIRNLRHKMRSGGINLPAVSELLYGERTQQEKAQSVLDIAAQTKDPCTGEPLLPWRAHIFHRALGGLWVCINPTCSHRDAELTAPEADWGFGAVWLEQREHCQCGSPVFELQSCSDCGTPFLVARKEVGMHNRLLSCQTGTRDEFLVDMEPDPDTQAMEPLNLSVWLRPATGTASDRLVCLDTGTIYDNTPPQDTRTVALNLISEEKERGCCAGAERAMLRSQHFGPSFFMGAILPDMAERLVPPLRETNILPMEGRRAITFSDSRQGVARLAAKLQQDAERSLTRACIYHSVQRDDGMDPAERKRQEQFLQKMKTMDPVGFADQIAETERELSQQAKVIPWKTLVITLAQQDELRQFATQVWAERDWGGRDLAEDPTLLAQMFLYRELFRRPRVQNNVETMGLARLVFPAMEAKTRLGVPHTVKQAGIEDTATWAGLAQTAVDFVFREQLAVHLPDEQMIRWILPRRAGTRKIYNRDNAPADAAESHEKFWVNPRPHQGRVSRFQKLLYRVIKGDPNHPADQERAMDVLDALWSLIITTAARDSGRGGYQLDYEKAALARVDQGWLCPVTRRIFGYTTGEASPYDPDDTRPVEVIDFPRLPCSNPGGLDPQQRAQITQWCAQSADVEALRRRGLWTNLHDKAATYPPFFRSQEHSAQIDRAILQHYEDLFRNGEINFLNCSTTMEMGVDIPNVTLVGNSNVPPAVANYRQRIGRAGRRGEPWAFGVTFCRDLPLDHVVFRDPQKFLNAMVAAPAVRLHSRTIVIRHVHAALLGRFLRQNSGVNINERIGTFFGERPITDAEKAPVSNQAQDFILALRDPAFMRAQEDALRQLTRGTILADEDVTTLCLQTAEKIDAIFRHWHNEYQQLVKRAQDATEKDVRLAIERRAERMHKEYLFSELTRRGFTPAYGFPVDVVGFSFLSRRSQKSNADDGNAAQRTLDVAIREYAPGAEIVIDGMVHKSEGLQPAWSATADASGLEDLRVFWECRNCHQFGTVRIFQDIPEKCPQCGTPSTRFQSYTTLRPAGFLGRKAPHTGYESLGYIPYEMSRLSADAPWQALPNPEGGRLRGDSTGNLFTQSSGLHGKGYALCLCCGRADAETEELPHNGGTRLAIPPTLLNHRPLAPLRSEQLQRGLCPGGTTQPNRIQRNLRLAHETCTDVFEFQLPEAGQFGSGLALGASLREALAEKLGAEPREIGIAVSSSQNPVGGYATSVFLYDRAAGGSGLATRLAEPAYFRDCLSIAMTRLDCPEDCAHGCPACILRPDMIFGDIQPDRPQALERARHILSYLELPPHLAAFGKDTQFVSGSAVEWLERKNISGQLRALTLYVHGRPAEWELAAWSIRDLLQRAQATGARTELVIRQDDLVDTNLEMAQKLDLNRLCDQKTIAIAHTLPVINGMPVLASMDIDGENLAIATSDFRNALPGPGWGMSETAPLIVGPYTNEMALQRMETAQLIELSSGNAHMIIMGKNAVWPLLQFGGRFWETLCQTDALAMAQLVRHGITRVHYSDRYLLTPLSFRLLWEVLKKIPSNAGDSPNTQVEITTAPIPYNTRSGRFITQSYNNDADRYAVLQALFPKASISIADKSQVPHARSLEITLTNGECLKILLDQGFGAWLTKQKNVYHSFDAPAHEQARMLCEKQSNVDLVVKEGTPVIIKLERTVS</sequence>
<dbReference type="Pfam" id="PF09369">
    <property type="entry name" value="MZB"/>
    <property type="match status" value="1"/>
</dbReference>
<dbReference type="Proteomes" id="UP000530320">
    <property type="component" value="Unassembled WGS sequence"/>
</dbReference>
<dbReference type="SMART" id="SM00490">
    <property type="entry name" value="HELICc"/>
    <property type="match status" value="1"/>
</dbReference>
<dbReference type="Gene3D" id="3.40.50.300">
    <property type="entry name" value="P-loop containing nucleotide triphosphate hydrolases"/>
    <property type="match status" value="2"/>
</dbReference>
<dbReference type="Pfam" id="PF00270">
    <property type="entry name" value="DEAD"/>
    <property type="match status" value="1"/>
</dbReference>
<accession>A0A7W4K3C2</accession>
<dbReference type="PANTHER" id="PTHR47957:SF3">
    <property type="entry name" value="ATP-DEPENDENT HELICASE HRQ1"/>
    <property type="match status" value="1"/>
</dbReference>
<dbReference type="PROSITE" id="PS51192">
    <property type="entry name" value="HELICASE_ATP_BIND_1"/>
    <property type="match status" value="1"/>
</dbReference>
<keyword evidence="2" id="KW-0067">ATP-binding</keyword>
<evidence type="ECO:0000259" key="4">
    <source>
        <dbReference type="PROSITE" id="PS51194"/>
    </source>
</evidence>
<gene>
    <name evidence="5" type="ORF">HLH44_19665</name>
</gene>
<evidence type="ECO:0000256" key="2">
    <source>
        <dbReference type="ARBA" id="ARBA00022840"/>
    </source>
</evidence>
<dbReference type="PANTHER" id="PTHR47957">
    <property type="entry name" value="ATP-DEPENDENT HELICASE HRQ1"/>
    <property type="match status" value="1"/>
</dbReference>
<proteinExistence type="predicted"/>
<dbReference type="InterPro" id="IPR011545">
    <property type="entry name" value="DEAD/DEAH_box_helicase_dom"/>
</dbReference>
<name>A0A7W4K3C2_9PROT</name>
<feature type="domain" description="Helicase ATP-binding" evidence="3">
    <location>
        <begin position="107"/>
        <end position="310"/>
    </location>
</feature>
<protein>
    <submittedName>
        <fullName evidence="5">DEAD/DEAH box helicase</fullName>
    </submittedName>
</protein>
<keyword evidence="5" id="KW-0347">Helicase</keyword>
<dbReference type="SMART" id="SM00487">
    <property type="entry name" value="DEXDc"/>
    <property type="match status" value="1"/>
</dbReference>
<organism evidence="5 6">
    <name type="scientific">Gluconacetobacter dulcium</name>
    <dbReference type="NCBI Taxonomy" id="2729096"/>
    <lineage>
        <taxon>Bacteria</taxon>
        <taxon>Pseudomonadati</taxon>
        <taxon>Pseudomonadota</taxon>
        <taxon>Alphaproteobacteria</taxon>
        <taxon>Acetobacterales</taxon>
        <taxon>Acetobacteraceae</taxon>
        <taxon>Gluconacetobacter</taxon>
    </lineage>
</organism>
<dbReference type="InterPro" id="IPR018973">
    <property type="entry name" value="MZB"/>
</dbReference>
<reference evidence="5 6" key="1">
    <citation type="submission" date="2020-04" db="EMBL/GenBank/DDBJ databases">
        <title>Description of novel Gluconacetobacter.</title>
        <authorList>
            <person name="Sombolestani A."/>
        </authorList>
    </citation>
    <scope>NUCLEOTIDE SEQUENCE [LARGE SCALE GENOMIC DNA]</scope>
    <source>
        <strain evidence="5 6">LMG 22058</strain>
    </source>
</reference>
<dbReference type="GO" id="GO:0036297">
    <property type="term" value="P:interstrand cross-link repair"/>
    <property type="evidence" value="ECO:0007669"/>
    <property type="project" value="TreeGrafter"/>
</dbReference>
<comment type="caution">
    <text evidence="5">The sequence shown here is derived from an EMBL/GenBank/DDBJ whole genome shotgun (WGS) entry which is preliminary data.</text>
</comment>
<dbReference type="EMBL" id="JABEQP010000024">
    <property type="protein sequence ID" value="MBB2199619.1"/>
    <property type="molecule type" value="Genomic_DNA"/>
</dbReference>
<dbReference type="GO" id="GO:0003676">
    <property type="term" value="F:nucleic acid binding"/>
    <property type="evidence" value="ECO:0007669"/>
    <property type="project" value="InterPro"/>
</dbReference>
<dbReference type="InterPro" id="IPR014001">
    <property type="entry name" value="Helicase_ATP-bd"/>
</dbReference>
<evidence type="ECO:0000256" key="1">
    <source>
        <dbReference type="ARBA" id="ARBA00022741"/>
    </source>
</evidence>
<dbReference type="GO" id="GO:0005524">
    <property type="term" value="F:ATP binding"/>
    <property type="evidence" value="ECO:0007669"/>
    <property type="project" value="UniProtKB-KW"/>
</dbReference>
<dbReference type="GO" id="GO:0006289">
    <property type="term" value="P:nucleotide-excision repair"/>
    <property type="evidence" value="ECO:0007669"/>
    <property type="project" value="TreeGrafter"/>
</dbReference>
<dbReference type="Pfam" id="PF00271">
    <property type="entry name" value="Helicase_C"/>
    <property type="match status" value="1"/>
</dbReference>
<evidence type="ECO:0000313" key="5">
    <source>
        <dbReference type="EMBL" id="MBB2199619.1"/>
    </source>
</evidence>
<feature type="domain" description="Helicase C-terminal" evidence="4">
    <location>
        <begin position="955"/>
        <end position="1125"/>
    </location>
</feature>
<dbReference type="RefSeq" id="WP_183010536.1">
    <property type="nucleotide sequence ID" value="NZ_JABEQP010000024.1"/>
</dbReference>
<evidence type="ECO:0000259" key="3">
    <source>
        <dbReference type="PROSITE" id="PS51192"/>
    </source>
</evidence>